<feature type="transmembrane region" description="Helical" evidence="6">
    <location>
        <begin position="126"/>
        <end position="146"/>
    </location>
</feature>
<evidence type="ECO:0000256" key="2">
    <source>
        <dbReference type="ARBA" id="ARBA00022692"/>
    </source>
</evidence>
<sequence>MANYLFLMELGNKTVTDGDNANLIKLTVTGCGFSFVGTMLSLCLICFLPVGNDSTFILTNLCISLVTSQLAFIAAENAYPEKGMCTSATVVIQYLFLVVHFCSFSYGIHLCSKLKNFGDIKKKRPVIVFMCWVAPLIISLLTVSLRGADFGKGALCWLPTEHGTRWAFLGPVMIIQIINWCVFLLMMATRFSLDIKRGESLRNIIKQQCLTGVSLLSVLGLTWTLGFIVTFGSPKVMAYVFVFLASTQGMLLFFCHVLTNNQVRKVLCVKMKPRDPDASVSVDYSEDYTRTSNVFEHSERNHSRLDHPSSGHSDNGVKMNRRRSEVVTKTEKFGHQLEVQQNQLHHRRRRSSGRKMRRVGLLSLNFDQTVMTRSMAGKVCLVTGATRGIGKGIALQLGQAGATVYITGRTLTAPKGDPVGGSLTDTASRSKACFFLAAYYPE</sequence>
<protein>
    <recommendedName>
        <fullName evidence="7">G-protein coupled receptors family 2 profile 2 domain-containing protein</fullName>
    </recommendedName>
</protein>
<evidence type="ECO:0000256" key="6">
    <source>
        <dbReference type="SAM" id="Phobius"/>
    </source>
</evidence>
<evidence type="ECO:0000259" key="7">
    <source>
        <dbReference type="PROSITE" id="PS50261"/>
    </source>
</evidence>
<dbReference type="EMBL" id="CAJPWZ010003296">
    <property type="protein sequence ID" value="CAG2256107.1"/>
    <property type="molecule type" value="Genomic_DNA"/>
</dbReference>
<feature type="transmembrane region" description="Helical" evidence="6">
    <location>
        <begin position="87"/>
        <end position="106"/>
    </location>
</feature>
<dbReference type="Gene3D" id="3.40.50.720">
    <property type="entry name" value="NAD(P)-binding Rossmann-like Domain"/>
    <property type="match status" value="1"/>
</dbReference>
<accession>A0A8S3VLX3</accession>
<evidence type="ECO:0000256" key="3">
    <source>
        <dbReference type="ARBA" id="ARBA00022989"/>
    </source>
</evidence>
<dbReference type="OrthoDB" id="1100386at2759"/>
<feature type="transmembrane region" description="Helical" evidence="6">
    <location>
        <begin position="209"/>
        <end position="230"/>
    </location>
</feature>
<keyword evidence="9" id="KW-1185">Reference proteome</keyword>
<gene>
    <name evidence="8" type="ORF">MEDL_67501</name>
</gene>
<keyword evidence="2 6" id="KW-0812">Transmembrane</keyword>
<dbReference type="GO" id="GO:0004930">
    <property type="term" value="F:G protein-coupled receptor activity"/>
    <property type="evidence" value="ECO:0007669"/>
    <property type="project" value="InterPro"/>
</dbReference>
<keyword evidence="3 6" id="KW-1133">Transmembrane helix</keyword>
<feature type="transmembrane region" description="Helical" evidence="6">
    <location>
        <begin position="23"/>
        <end position="48"/>
    </location>
</feature>
<dbReference type="Gene3D" id="1.20.1070.10">
    <property type="entry name" value="Rhodopsin 7-helix transmembrane proteins"/>
    <property type="match status" value="1"/>
</dbReference>
<name>A0A8S3VLX3_MYTED</name>
<feature type="transmembrane region" description="Helical" evidence="6">
    <location>
        <begin position="55"/>
        <end position="75"/>
    </location>
</feature>
<dbReference type="SUPFAM" id="SSF51735">
    <property type="entry name" value="NAD(P)-binding Rossmann-fold domains"/>
    <property type="match status" value="1"/>
</dbReference>
<dbReference type="GO" id="GO:0005886">
    <property type="term" value="C:plasma membrane"/>
    <property type="evidence" value="ECO:0007669"/>
    <property type="project" value="TreeGrafter"/>
</dbReference>
<feature type="domain" description="G-protein coupled receptors family 2 profile 2" evidence="7">
    <location>
        <begin position="23"/>
        <end position="260"/>
    </location>
</feature>
<evidence type="ECO:0000256" key="5">
    <source>
        <dbReference type="SAM" id="MobiDB-lite"/>
    </source>
</evidence>
<evidence type="ECO:0000313" key="8">
    <source>
        <dbReference type="EMBL" id="CAG2256107.1"/>
    </source>
</evidence>
<organism evidence="8 9">
    <name type="scientific">Mytilus edulis</name>
    <name type="common">Blue mussel</name>
    <dbReference type="NCBI Taxonomy" id="6550"/>
    <lineage>
        <taxon>Eukaryota</taxon>
        <taxon>Metazoa</taxon>
        <taxon>Spiralia</taxon>
        <taxon>Lophotrochozoa</taxon>
        <taxon>Mollusca</taxon>
        <taxon>Bivalvia</taxon>
        <taxon>Autobranchia</taxon>
        <taxon>Pteriomorphia</taxon>
        <taxon>Mytilida</taxon>
        <taxon>Mytiloidea</taxon>
        <taxon>Mytilidae</taxon>
        <taxon>Mytilinae</taxon>
        <taxon>Mytilus</taxon>
    </lineage>
</organism>
<evidence type="ECO:0000256" key="1">
    <source>
        <dbReference type="ARBA" id="ARBA00004141"/>
    </source>
</evidence>
<evidence type="ECO:0000256" key="4">
    <source>
        <dbReference type="ARBA" id="ARBA00023136"/>
    </source>
</evidence>
<reference evidence="8" key="1">
    <citation type="submission" date="2021-03" db="EMBL/GenBank/DDBJ databases">
        <authorList>
            <person name="Bekaert M."/>
        </authorList>
    </citation>
    <scope>NUCLEOTIDE SEQUENCE</scope>
</reference>
<dbReference type="InterPro" id="IPR017981">
    <property type="entry name" value="GPCR_2-like_7TM"/>
</dbReference>
<dbReference type="PANTHER" id="PTHR12011">
    <property type="entry name" value="ADHESION G-PROTEIN COUPLED RECEPTOR"/>
    <property type="match status" value="1"/>
</dbReference>
<feature type="transmembrane region" description="Helical" evidence="6">
    <location>
        <begin position="166"/>
        <end position="188"/>
    </location>
</feature>
<proteinExistence type="predicted"/>
<comment type="subcellular location">
    <subcellularLocation>
        <location evidence="1">Membrane</location>
        <topology evidence="1">Multi-pass membrane protein</topology>
    </subcellularLocation>
</comment>
<feature type="transmembrane region" description="Helical" evidence="6">
    <location>
        <begin position="236"/>
        <end position="255"/>
    </location>
</feature>
<feature type="compositionally biased region" description="Basic and acidic residues" evidence="5">
    <location>
        <begin position="296"/>
        <end position="309"/>
    </location>
</feature>
<dbReference type="Proteomes" id="UP000683360">
    <property type="component" value="Unassembled WGS sequence"/>
</dbReference>
<feature type="region of interest" description="Disordered" evidence="5">
    <location>
        <begin position="295"/>
        <end position="319"/>
    </location>
</feature>
<dbReference type="PANTHER" id="PTHR12011:SF347">
    <property type="entry name" value="FI21270P1-RELATED"/>
    <property type="match status" value="1"/>
</dbReference>
<dbReference type="AlphaFoldDB" id="A0A8S3VLX3"/>
<comment type="caution">
    <text evidence="8">The sequence shown here is derived from an EMBL/GenBank/DDBJ whole genome shotgun (WGS) entry which is preliminary data.</text>
</comment>
<dbReference type="InterPro" id="IPR036291">
    <property type="entry name" value="NAD(P)-bd_dom_sf"/>
</dbReference>
<dbReference type="Pfam" id="PF00002">
    <property type="entry name" value="7tm_2"/>
    <property type="match status" value="1"/>
</dbReference>
<evidence type="ECO:0000313" key="9">
    <source>
        <dbReference type="Proteomes" id="UP000683360"/>
    </source>
</evidence>
<dbReference type="InterPro" id="IPR000832">
    <property type="entry name" value="GPCR_2_secretin-like"/>
</dbReference>
<dbReference type="PROSITE" id="PS50261">
    <property type="entry name" value="G_PROTEIN_RECEP_F2_4"/>
    <property type="match status" value="1"/>
</dbReference>
<keyword evidence="4 6" id="KW-0472">Membrane</keyword>
<dbReference type="GO" id="GO:0007166">
    <property type="term" value="P:cell surface receptor signaling pathway"/>
    <property type="evidence" value="ECO:0007669"/>
    <property type="project" value="InterPro"/>
</dbReference>